<dbReference type="PROSITE" id="PS51935">
    <property type="entry name" value="NLPC_P60"/>
    <property type="match status" value="1"/>
</dbReference>
<evidence type="ECO:0000256" key="2">
    <source>
        <dbReference type="ARBA" id="ARBA00022670"/>
    </source>
</evidence>
<dbReference type="GO" id="GO:0006508">
    <property type="term" value="P:proteolysis"/>
    <property type="evidence" value="ECO:0007669"/>
    <property type="project" value="UniProtKB-KW"/>
</dbReference>
<evidence type="ECO:0000256" key="1">
    <source>
        <dbReference type="ARBA" id="ARBA00007074"/>
    </source>
</evidence>
<dbReference type="PANTHER" id="PTHR47053:SF1">
    <property type="entry name" value="MUREIN DD-ENDOPEPTIDASE MEPH-RELATED"/>
    <property type="match status" value="1"/>
</dbReference>
<dbReference type="InterPro" id="IPR051202">
    <property type="entry name" value="Peptidase_C40"/>
</dbReference>
<evidence type="ECO:0000256" key="3">
    <source>
        <dbReference type="ARBA" id="ARBA00022801"/>
    </source>
</evidence>
<dbReference type="OrthoDB" id="9813118at2"/>
<dbReference type="Gene3D" id="3.90.1720.10">
    <property type="entry name" value="endopeptidase domain like (from Nostoc punctiforme)"/>
    <property type="match status" value="1"/>
</dbReference>
<dbReference type="InterPro" id="IPR038765">
    <property type="entry name" value="Papain-like_cys_pep_sf"/>
</dbReference>
<reference evidence="7 8" key="1">
    <citation type="submission" date="2018-11" db="EMBL/GenBank/DDBJ databases">
        <title>Genome sequencing of Paenibacillus sp. KCOM 3021 (= ChDC PVNT-B20).</title>
        <authorList>
            <person name="Kook J.-K."/>
            <person name="Park S.-N."/>
            <person name="Lim Y.K."/>
        </authorList>
    </citation>
    <scope>NUCLEOTIDE SEQUENCE [LARGE SCALE GENOMIC DNA]</scope>
    <source>
        <strain evidence="7 8">KCOM 3021</strain>
    </source>
</reference>
<evidence type="ECO:0000313" key="7">
    <source>
        <dbReference type="EMBL" id="RRJ63110.1"/>
    </source>
</evidence>
<dbReference type="PANTHER" id="PTHR47053">
    <property type="entry name" value="MUREIN DD-ENDOPEPTIDASE MEPH-RELATED"/>
    <property type="match status" value="1"/>
</dbReference>
<dbReference type="Pfam" id="PF00877">
    <property type="entry name" value="NLPC_P60"/>
    <property type="match status" value="1"/>
</dbReference>
<comment type="caution">
    <text evidence="7">The sequence shown here is derived from an EMBL/GenBank/DDBJ whole genome shotgun (WGS) entry which is preliminary data.</text>
</comment>
<dbReference type="AlphaFoldDB" id="A0A3P3TZ34"/>
<evidence type="ECO:0000256" key="5">
    <source>
        <dbReference type="SAM" id="SignalP"/>
    </source>
</evidence>
<organism evidence="7 8">
    <name type="scientific">Paenibacillus oralis</name>
    <dbReference type="NCBI Taxonomy" id="2490856"/>
    <lineage>
        <taxon>Bacteria</taxon>
        <taxon>Bacillati</taxon>
        <taxon>Bacillota</taxon>
        <taxon>Bacilli</taxon>
        <taxon>Bacillales</taxon>
        <taxon>Paenibacillaceae</taxon>
        <taxon>Paenibacillus</taxon>
    </lineage>
</organism>
<proteinExistence type="inferred from homology"/>
<dbReference type="EMBL" id="RRCN01000001">
    <property type="protein sequence ID" value="RRJ63110.1"/>
    <property type="molecule type" value="Genomic_DNA"/>
</dbReference>
<keyword evidence="4" id="KW-0788">Thiol protease</keyword>
<dbReference type="InterPro" id="IPR000064">
    <property type="entry name" value="NLP_P60_dom"/>
</dbReference>
<name>A0A3P3TZ34_9BACL</name>
<feature type="chain" id="PRO_5017934851" evidence="5">
    <location>
        <begin position="26"/>
        <end position="160"/>
    </location>
</feature>
<feature type="domain" description="NlpC/P60" evidence="6">
    <location>
        <begin position="25"/>
        <end position="148"/>
    </location>
</feature>
<keyword evidence="8" id="KW-1185">Reference proteome</keyword>
<evidence type="ECO:0000313" key="8">
    <source>
        <dbReference type="Proteomes" id="UP000267017"/>
    </source>
</evidence>
<feature type="signal peptide" evidence="5">
    <location>
        <begin position="1"/>
        <end position="25"/>
    </location>
</feature>
<dbReference type="RefSeq" id="WP_128630962.1">
    <property type="nucleotide sequence ID" value="NZ_RRCN01000001.1"/>
</dbReference>
<accession>A0A3P3TZ34</accession>
<dbReference type="SUPFAM" id="SSF54001">
    <property type="entry name" value="Cysteine proteinases"/>
    <property type="match status" value="1"/>
</dbReference>
<dbReference type="GO" id="GO:0008234">
    <property type="term" value="F:cysteine-type peptidase activity"/>
    <property type="evidence" value="ECO:0007669"/>
    <property type="project" value="UniProtKB-KW"/>
</dbReference>
<keyword evidence="5" id="KW-0732">Signal</keyword>
<keyword evidence="3" id="KW-0378">Hydrolase</keyword>
<sequence>MRKTLAAAVTSLALCFTLGAGSAFAAEKETSLSGIVDSVYGTPYKYGGTSTAGFDCSGFTRYVFKQMGVTLPRVSAAQFKAGTAVSKSELQAGDLVFFNTRGGGKVSHVGIYVGDGEFAHASSSKGIRIDKLSNSYYENRYVGAKRILSKYGYSVYAAES</sequence>
<comment type="similarity">
    <text evidence="1">Belongs to the peptidase C40 family.</text>
</comment>
<evidence type="ECO:0000256" key="4">
    <source>
        <dbReference type="ARBA" id="ARBA00022807"/>
    </source>
</evidence>
<protein>
    <submittedName>
        <fullName evidence="7">NlpC/P60 family protein</fullName>
    </submittedName>
</protein>
<dbReference type="Proteomes" id="UP000267017">
    <property type="component" value="Unassembled WGS sequence"/>
</dbReference>
<gene>
    <name evidence="7" type="ORF">EHV15_09360</name>
</gene>
<keyword evidence="2" id="KW-0645">Protease</keyword>
<evidence type="ECO:0000259" key="6">
    <source>
        <dbReference type="PROSITE" id="PS51935"/>
    </source>
</evidence>